<dbReference type="Gene3D" id="1.25.40.10">
    <property type="entry name" value="Tetratricopeptide repeat domain"/>
    <property type="match status" value="1"/>
</dbReference>
<proteinExistence type="predicted"/>
<sequence>MAHNVLSIDLQLLDLRSPNGRSPAEMRKQIDAILAAAETINYSHAIAEAKLNLAQLLWADMAFQQASTIIKQAIEYAKVDGAKNLLAEAYHLSALIYVAKGRYTLALSQWLKCLKLMQSVQHPTLSIDIMIGLGNLWAIDQQTEKSLLELNQALDQALLIQNTSLAAKAAICLSRERLKLGHFEEALVSLEQASLNLSSLNNPTWHAEICNYRARTWLALAQAERAYNECQIAWQTIADKPHLVWAQCLTLITLAKIDLTRHKNPLGNLNQANELADHFQLHSFQSQIALIRSQYAEQQAQWDEALASFKRYRQLDLGELAQHQQHGAREFCSVDFLRLEQQIDTQRKKNSAVISPATQNICVPHNYLHRYLWLQRLTKLLNENPDLGVVFIGLPGLGERFPWQRKLYLLASICTESSSFCHYADDLFAILIPQIACDELKRIEKNIGDILQLLPFESGRSTVAATLGQTGDSLATMLSRVETTLYPTVNDYA</sequence>
<dbReference type="SMART" id="SM00028">
    <property type="entry name" value="TPR"/>
    <property type="match status" value="3"/>
</dbReference>
<dbReference type="SUPFAM" id="SSF48452">
    <property type="entry name" value="TPR-like"/>
    <property type="match status" value="1"/>
</dbReference>
<organism evidence="1 2">
    <name type="scientific">Deefgea tanakiae</name>
    <dbReference type="NCBI Taxonomy" id="2865840"/>
    <lineage>
        <taxon>Bacteria</taxon>
        <taxon>Pseudomonadati</taxon>
        <taxon>Pseudomonadota</taxon>
        <taxon>Betaproteobacteria</taxon>
        <taxon>Neisseriales</taxon>
        <taxon>Chitinibacteraceae</taxon>
        <taxon>Deefgea</taxon>
    </lineage>
</organism>
<keyword evidence="2" id="KW-1185">Reference proteome</keyword>
<evidence type="ECO:0000313" key="2">
    <source>
        <dbReference type="Proteomes" id="UP000825679"/>
    </source>
</evidence>
<dbReference type="InterPro" id="IPR011990">
    <property type="entry name" value="TPR-like_helical_dom_sf"/>
</dbReference>
<protein>
    <recommendedName>
        <fullName evidence="3">MalT-like TPR region domain-containing protein</fullName>
    </recommendedName>
</protein>
<evidence type="ECO:0000313" key="1">
    <source>
        <dbReference type="EMBL" id="QZA79311.1"/>
    </source>
</evidence>
<dbReference type="EMBL" id="CP081150">
    <property type="protein sequence ID" value="QZA79311.1"/>
    <property type="molecule type" value="Genomic_DNA"/>
</dbReference>
<dbReference type="InterPro" id="IPR019734">
    <property type="entry name" value="TPR_rpt"/>
</dbReference>
<name>A0ABX8Z9R3_9NEIS</name>
<evidence type="ECO:0008006" key="3">
    <source>
        <dbReference type="Google" id="ProtNLM"/>
    </source>
</evidence>
<accession>A0ABX8Z9R3</accession>
<dbReference type="RefSeq" id="WP_221007829.1">
    <property type="nucleotide sequence ID" value="NZ_CP081150.1"/>
</dbReference>
<reference evidence="1 2" key="1">
    <citation type="submission" date="2021-08" db="EMBL/GenBank/DDBJ databases">
        <title>complete genome sequencing of Deefgea sp. D25.</title>
        <authorList>
            <person name="Bae J.-W."/>
            <person name="Gim D.-H."/>
        </authorList>
    </citation>
    <scope>NUCLEOTIDE SEQUENCE [LARGE SCALE GENOMIC DNA]</scope>
    <source>
        <strain evidence="1 2">D25</strain>
    </source>
</reference>
<dbReference type="Proteomes" id="UP000825679">
    <property type="component" value="Chromosome"/>
</dbReference>
<gene>
    <name evidence="1" type="ORF">K4H28_07935</name>
</gene>